<sequence length="111" mass="11046">MYQKLAALLGALLLSASALAAVNLNSASQAELESLDGIGPAKAKAIVDYRTKNGPFKSVDDLNKVPGIGDKTMEALRKDVTVGGGMAKPAAPPAAKPPAAAAGGKPAAPKP</sequence>
<dbReference type="Proteomes" id="UP000308891">
    <property type="component" value="Unassembled WGS sequence"/>
</dbReference>
<dbReference type="PANTHER" id="PTHR21180">
    <property type="entry name" value="ENDONUCLEASE/EXONUCLEASE/PHOSPHATASE FAMILY DOMAIN-CONTAINING PROTEIN 1"/>
    <property type="match status" value="1"/>
</dbReference>
<feature type="compositionally biased region" description="Low complexity" evidence="1">
    <location>
        <begin position="97"/>
        <end position="111"/>
    </location>
</feature>
<dbReference type="InterPro" id="IPR003583">
    <property type="entry name" value="Hlx-hairpin-Hlx_DNA-bd_motif"/>
</dbReference>
<dbReference type="SMART" id="SM00278">
    <property type="entry name" value="HhH1"/>
    <property type="match status" value="2"/>
</dbReference>
<dbReference type="Pfam" id="PF12836">
    <property type="entry name" value="HHH_3"/>
    <property type="match status" value="1"/>
</dbReference>
<evidence type="ECO:0000256" key="2">
    <source>
        <dbReference type="SAM" id="SignalP"/>
    </source>
</evidence>
<evidence type="ECO:0000256" key="1">
    <source>
        <dbReference type="SAM" id="MobiDB-lite"/>
    </source>
</evidence>
<dbReference type="InterPro" id="IPR010994">
    <property type="entry name" value="RuvA_2-like"/>
</dbReference>
<dbReference type="PANTHER" id="PTHR21180:SF32">
    <property type="entry name" value="ENDONUCLEASE_EXONUCLEASE_PHOSPHATASE FAMILY DOMAIN-CONTAINING PROTEIN 1"/>
    <property type="match status" value="1"/>
</dbReference>
<dbReference type="RefSeq" id="WP_136555429.1">
    <property type="nucleotide sequence ID" value="NZ_STGJ01000020.1"/>
</dbReference>
<feature type="region of interest" description="Disordered" evidence="1">
    <location>
        <begin position="83"/>
        <end position="111"/>
    </location>
</feature>
<keyword evidence="2" id="KW-0732">Signal</keyword>
<dbReference type="SUPFAM" id="SSF47781">
    <property type="entry name" value="RuvA domain 2-like"/>
    <property type="match status" value="1"/>
</dbReference>
<dbReference type="AlphaFoldDB" id="A0A4T0UL75"/>
<reference evidence="4 5" key="1">
    <citation type="submission" date="2019-04" db="EMBL/GenBank/DDBJ databases">
        <title>Crenobacter sp. nov.</title>
        <authorList>
            <person name="Shi S."/>
        </authorList>
    </citation>
    <scope>NUCLEOTIDE SEQUENCE [LARGE SCALE GENOMIC DNA]</scope>
    <source>
        <strain evidence="4 5">GY 70310</strain>
    </source>
</reference>
<proteinExistence type="predicted"/>
<name>A0A4T0UL75_9NEIS</name>
<feature type="domain" description="Helix-hairpin-helix DNA-binding motif class 1" evidence="3">
    <location>
        <begin position="30"/>
        <end position="49"/>
    </location>
</feature>
<dbReference type="InterPro" id="IPR004509">
    <property type="entry name" value="Competence_ComEA_HhH"/>
</dbReference>
<dbReference type="InterPro" id="IPR051675">
    <property type="entry name" value="Endo/Exo/Phosphatase_dom_1"/>
</dbReference>
<organism evidence="4 5">
    <name type="scientific">Crenobacter intestini</name>
    <dbReference type="NCBI Taxonomy" id="2563443"/>
    <lineage>
        <taxon>Bacteria</taxon>
        <taxon>Pseudomonadati</taxon>
        <taxon>Pseudomonadota</taxon>
        <taxon>Betaproteobacteria</taxon>
        <taxon>Neisseriales</taxon>
        <taxon>Neisseriaceae</taxon>
        <taxon>Crenobacter</taxon>
    </lineage>
</organism>
<dbReference type="GO" id="GO:0003677">
    <property type="term" value="F:DNA binding"/>
    <property type="evidence" value="ECO:0007669"/>
    <property type="project" value="InterPro"/>
</dbReference>
<accession>A0A4T0UL75</accession>
<dbReference type="NCBIfam" id="TIGR00426">
    <property type="entry name" value="competence protein ComEA helix-hairpin-helix repeat region"/>
    <property type="match status" value="1"/>
</dbReference>
<dbReference type="GO" id="GO:0015628">
    <property type="term" value="P:protein secretion by the type II secretion system"/>
    <property type="evidence" value="ECO:0007669"/>
    <property type="project" value="TreeGrafter"/>
</dbReference>
<dbReference type="EMBL" id="STGJ01000020">
    <property type="protein sequence ID" value="TIC78975.1"/>
    <property type="molecule type" value="Genomic_DNA"/>
</dbReference>
<evidence type="ECO:0000313" key="4">
    <source>
        <dbReference type="EMBL" id="TIC78975.1"/>
    </source>
</evidence>
<protein>
    <submittedName>
        <fullName evidence="4">Helix-hairpin-helix domain-containing protein</fullName>
    </submittedName>
</protein>
<dbReference type="GO" id="GO:0006281">
    <property type="term" value="P:DNA repair"/>
    <property type="evidence" value="ECO:0007669"/>
    <property type="project" value="InterPro"/>
</dbReference>
<feature type="signal peptide" evidence="2">
    <location>
        <begin position="1"/>
        <end position="20"/>
    </location>
</feature>
<keyword evidence="5" id="KW-1185">Reference proteome</keyword>
<dbReference type="GO" id="GO:0015627">
    <property type="term" value="C:type II protein secretion system complex"/>
    <property type="evidence" value="ECO:0007669"/>
    <property type="project" value="TreeGrafter"/>
</dbReference>
<feature type="domain" description="Helix-hairpin-helix DNA-binding motif class 1" evidence="3">
    <location>
        <begin position="60"/>
        <end position="79"/>
    </location>
</feature>
<dbReference type="Gene3D" id="1.10.150.280">
    <property type="entry name" value="AF1531-like domain"/>
    <property type="match status" value="1"/>
</dbReference>
<dbReference type="OrthoDB" id="8687931at2"/>
<evidence type="ECO:0000313" key="5">
    <source>
        <dbReference type="Proteomes" id="UP000308891"/>
    </source>
</evidence>
<comment type="caution">
    <text evidence="4">The sequence shown here is derived from an EMBL/GenBank/DDBJ whole genome shotgun (WGS) entry which is preliminary data.</text>
</comment>
<feature type="chain" id="PRO_5020388507" evidence="2">
    <location>
        <begin position="21"/>
        <end position="111"/>
    </location>
</feature>
<gene>
    <name evidence="4" type="ORF">E5K04_14545</name>
</gene>
<evidence type="ECO:0000259" key="3">
    <source>
        <dbReference type="SMART" id="SM00278"/>
    </source>
</evidence>